<dbReference type="Pfam" id="PF00782">
    <property type="entry name" value="DSPc"/>
    <property type="match status" value="1"/>
</dbReference>
<sequence length="242" mass="27417">MGHIFSRGSRNRGATAGQEKKSAETTTGTESLQVKAESMQEVLPRIYMGPSSVAQNSEVLEKHGITHVLAIGWDLKAHFPDKFKYLLINKVEDRPGFFLIPYFAQAFEFMDSCLNDPPSSKEEKSTTNVTSKKKANKQSQDRVFVHCHKGLSRSASIIIAYEMHKHQRSFESVYNDIRKSRSFIMPNIGFQVQLQAFHRCNYSLDAATYTSLDIYQNISEILPNMLNVIISCQQKFALNKGV</sequence>
<evidence type="ECO:0000313" key="7">
    <source>
        <dbReference type="Proteomes" id="UP000023152"/>
    </source>
</evidence>
<dbReference type="InterPro" id="IPR000387">
    <property type="entry name" value="Tyr_Pase_dom"/>
</dbReference>
<accession>X6PCD9</accession>
<dbReference type="PANTHER" id="PTHR46377">
    <property type="entry name" value="DUAL SPECIFICITY PROTEIN PHOSPHATASE 19"/>
    <property type="match status" value="1"/>
</dbReference>
<dbReference type="OrthoDB" id="426001at2759"/>
<protein>
    <submittedName>
        <fullName evidence="6">Uncharacterized protein</fullName>
    </submittedName>
</protein>
<keyword evidence="7" id="KW-1185">Reference proteome</keyword>
<dbReference type="PROSITE" id="PS50054">
    <property type="entry name" value="TYR_PHOSPHATASE_DUAL"/>
    <property type="match status" value="1"/>
</dbReference>
<evidence type="ECO:0000259" key="4">
    <source>
        <dbReference type="PROSITE" id="PS50054"/>
    </source>
</evidence>
<dbReference type="InterPro" id="IPR020422">
    <property type="entry name" value="TYR_PHOSPHATASE_DUAL_dom"/>
</dbReference>
<dbReference type="CDD" id="cd14498">
    <property type="entry name" value="DSP"/>
    <property type="match status" value="1"/>
</dbReference>
<dbReference type="InterPro" id="IPR029021">
    <property type="entry name" value="Prot-tyrosine_phosphatase-like"/>
</dbReference>
<comment type="caution">
    <text evidence="6">The sequence shown here is derived from an EMBL/GenBank/DDBJ whole genome shotgun (WGS) entry which is preliminary data.</text>
</comment>
<dbReference type="SMART" id="SM00195">
    <property type="entry name" value="DSPc"/>
    <property type="match status" value="1"/>
</dbReference>
<dbReference type="InterPro" id="IPR000340">
    <property type="entry name" value="Dual-sp_phosphatase_cat-dom"/>
</dbReference>
<dbReference type="AlphaFoldDB" id="X6PCD9"/>
<proteinExistence type="predicted"/>
<evidence type="ECO:0000256" key="2">
    <source>
        <dbReference type="ARBA" id="ARBA00022912"/>
    </source>
</evidence>
<evidence type="ECO:0000259" key="5">
    <source>
        <dbReference type="PROSITE" id="PS50056"/>
    </source>
</evidence>
<gene>
    <name evidence="6" type="ORF">RFI_01294</name>
</gene>
<feature type="region of interest" description="Disordered" evidence="3">
    <location>
        <begin position="117"/>
        <end position="137"/>
    </location>
</feature>
<reference evidence="6 7" key="1">
    <citation type="journal article" date="2013" name="Curr. Biol.">
        <title>The Genome of the Foraminiferan Reticulomyxa filosa.</title>
        <authorList>
            <person name="Glockner G."/>
            <person name="Hulsmann N."/>
            <person name="Schleicher M."/>
            <person name="Noegel A.A."/>
            <person name="Eichinger L."/>
            <person name="Gallinger C."/>
            <person name="Pawlowski J."/>
            <person name="Sierra R."/>
            <person name="Euteneuer U."/>
            <person name="Pillet L."/>
            <person name="Moustafa A."/>
            <person name="Platzer M."/>
            <person name="Groth M."/>
            <person name="Szafranski K."/>
            <person name="Schliwa M."/>
        </authorList>
    </citation>
    <scope>NUCLEOTIDE SEQUENCE [LARGE SCALE GENOMIC DNA]</scope>
</reference>
<feature type="domain" description="Tyrosine-protein phosphatase" evidence="4">
    <location>
        <begin position="38"/>
        <end position="203"/>
    </location>
</feature>
<keyword evidence="1" id="KW-0378">Hydrolase</keyword>
<dbReference type="GO" id="GO:0008579">
    <property type="term" value="F:JUN kinase phosphatase activity"/>
    <property type="evidence" value="ECO:0007669"/>
    <property type="project" value="TreeGrafter"/>
</dbReference>
<dbReference type="GO" id="GO:0005737">
    <property type="term" value="C:cytoplasm"/>
    <property type="evidence" value="ECO:0007669"/>
    <property type="project" value="TreeGrafter"/>
</dbReference>
<keyword evidence="2" id="KW-0904">Protein phosphatase</keyword>
<dbReference type="PROSITE" id="PS50056">
    <property type="entry name" value="TYR_PHOSPHATASE_2"/>
    <property type="match status" value="1"/>
</dbReference>
<dbReference type="PROSITE" id="PS00383">
    <property type="entry name" value="TYR_PHOSPHATASE_1"/>
    <property type="match status" value="1"/>
</dbReference>
<evidence type="ECO:0000256" key="3">
    <source>
        <dbReference type="SAM" id="MobiDB-lite"/>
    </source>
</evidence>
<dbReference type="EMBL" id="ASPP01001305">
    <property type="protein sequence ID" value="ETO35768.1"/>
    <property type="molecule type" value="Genomic_DNA"/>
</dbReference>
<dbReference type="InterPro" id="IPR016130">
    <property type="entry name" value="Tyr_Pase_AS"/>
</dbReference>
<dbReference type="Proteomes" id="UP000023152">
    <property type="component" value="Unassembled WGS sequence"/>
</dbReference>
<evidence type="ECO:0000256" key="1">
    <source>
        <dbReference type="ARBA" id="ARBA00022801"/>
    </source>
</evidence>
<dbReference type="SUPFAM" id="SSF52799">
    <property type="entry name" value="(Phosphotyrosine protein) phosphatases II"/>
    <property type="match status" value="1"/>
</dbReference>
<evidence type="ECO:0000313" key="6">
    <source>
        <dbReference type="EMBL" id="ETO35768.1"/>
    </source>
</evidence>
<dbReference type="Gene3D" id="3.90.190.10">
    <property type="entry name" value="Protein tyrosine phosphatase superfamily"/>
    <property type="match status" value="1"/>
</dbReference>
<feature type="domain" description="Tyrosine specific protein phosphatases" evidence="5">
    <location>
        <begin position="123"/>
        <end position="185"/>
    </location>
</feature>
<name>X6PCD9_RETFI</name>
<organism evidence="6 7">
    <name type="scientific">Reticulomyxa filosa</name>
    <dbReference type="NCBI Taxonomy" id="46433"/>
    <lineage>
        <taxon>Eukaryota</taxon>
        <taxon>Sar</taxon>
        <taxon>Rhizaria</taxon>
        <taxon>Retaria</taxon>
        <taxon>Foraminifera</taxon>
        <taxon>Monothalamids</taxon>
        <taxon>Reticulomyxidae</taxon>
        <taxon>Reticulomyxa</taxon>
    </lineage>
</organism>
<dbReference type="PANTHER" id="PTHR46377:SF1">
    <property type="entry name" value="DUAL SPECIFICITY PROTEIN PHOSPHATASE 19"/>
    <property type="match status" value="1"/>
</dbReference>
<feature type="region of interest" description="Disordered" evidence="3">
    <location>
        <begin position="1"/>
        <end position="33"/>
    </location>
</feature>